<keyword evidence="3" id="KW-1185">Reference proteome</keyword>
<sequence>MTQTQLMNCINEVSFALDDLLLYLDTHPYDCKALQYAEQFTRQRNAAVAVYSRRFEPLTIDSMEVSQDSSWNWILQPWPWEITGKGGCCSCGTMKRDCNTR</sequence>
<dbReference type="Pfam" id="PF12652">
    <property type="entry name" value="CotJB"/>
    <property type="match status" value="1"/>
</dbReference>
<keyword evidence="2" id="KW-0946">Virion</keyword>
<accession>A0ABR7NDP7</accession>
<comment type="caution">
    <text evidence="2">The sequence shown here is derived from an EMBL/GenBank/DDBJ whole genome shotgun (WGS) entry which is preliminary data.</text>
</comment>
<dbReference type="EMBL" id="JACRSZ010000025">
    <property type="protein sequence ID" value="MBC8574552.1"/>
    <property type="molecule type" value="Genomic_DNA"/>
</dbReference>
<evidence type="ECO:0000313" key="3">
    <source>
        <dbReference type="Proteomes" id="UP000657421"/>
    </source>
</evidence>
<organism evidence="2 3">
    <name type="scientific">Jingyaoa shaoxingensis</name>
    <dbReference type="NCBI Taxonomy" id="2763671"/>
    <lineage>
        <taxon>Bacteria</taxon>
        <taxon>Bacillati</taxon>
        <taxon>Bacillota</taxon>
        <taxon>Clostridia</taxon>
        <taxon>Lachnospirales</taxon>
        <taxon>Lachnospiraceae</taxon>
        <taxon>Jingyaoa</taxon>
    </lineage>
</organism>
<name>A0ABR7NDP7_9FIRM</name>
<keyword evidence="2" id="KW-0167">Capsid protein</keyword>
<evidence type="ECO:0000313" key="2">
    <source>
        <dbReference type="EMBL" id="MBC8574552.1"/>
    </source>
</evidence>
<gene>
    <name evidence="2" type="ORF">H8716_16035</name>
</gene>
<feature type="domain" description="Protein CotJB" evidence="1">
    <location>
        <begin position="5"/>
        <end position="81"/>
    </location>
</feature>
<evidence type="ECO:0000259" key="1">
    <source>
        <dbReference type="Pfam" id="PF12652"/>
    </source>
</evidence>
<dbReference type="Proteomes" id="UP000657421">
    <property type="component" value="Unassembled WGS sequence"/>
</dbReference>
<reference evidence="2 3" key="1">
    <citation type="submission" date="2020-08" db="EMBL/GenBank/DDBJ databases">
        <title>Genome public.</title>
        <authorList>
            <person name="Liu C."/>
            <person name="Sun Q."/>
        </authorList>
    </citation>
    <scope>NUCLEOTIDE SEQUENCE [LARGE SCALE GENOMIC DNA]</scope>
    <source>
        <strain evidence="2 3">NSJ-46</strain>
    </source>
</reference>
<protein>
    <submittedName>
        <fullName evidence="2">Spore coat protein CotJB</fullName>
    </submittedName>
</protein>
<proteinExistence type="predicted"/>
<dbReference type="InterPro" id="IPR024207">
    <property type="entry name" value="CotJB_dom"/>
</dbReference>